<feature type="compositionally biased region" description="Basic and acidic residues" evidence="1">
    <location>
        <begin position="18"/>
        <end position="39"/>
    </location>
</feature>
<accession>A0A173LWF0</accession>
<organism evidence="2 3">
    <name type="scientific">Aurantimicrobium minutum</name>
    <dbReference type="NCBI Taxonomy" id="708131"/>
    <lineage>
        <taxon>Bacteria</taxon>
        <taxon>Bacillati</taxon>
        <taxon>Actinomycetota</taxon>
        <taxon>Actinomycetes</taxon>
        <taxon>Micrococcales</taxon>
        <taxon>Microbacteriaceae</taxon>
        <taxon>Aurantimicrobium</taxon>
    </lineage>
</organism>
<evidence type="ECO:0000256" key="1">
    <source>
        <dbReference type="SAM" id="MobiDB-lite"/>
    </source>
</evidence>
<reference evidence="2 3" key="1">
    <citation type="journal article" date="2016" name="Genome Announc.">
        <title>Complete Genome Sequence of Aurantimicrobium minutum Type Strain KNCT, a Planktonic Ultramicrobacterium Isolated from River Water.</title>
        <authorList>
            <person name="Nakai R."/>
            <person name="Fujisawa T."/>
            <person name="Nakamura Y."/>
            <person name="Nishide H."/>
            <person name="Uchiyama I."/>
            <person name="Baba T."/>
            <person name="Toyoda A."/>
            <person name="Fujiyama A."/>
            <person name="Naganuma T."/>
            <person name="Niki H."/>
        </authorList>
    </citation>
    <scope>NUCLEOTIDE SEQUENCE [LARGE SCALE GENOMIC DNA]</scope>
    <source>
        <strain evidence="2 3">KNC</strain>
    </source>
</reference>
<feature type="region of interest" description="Disordered" evidence="1">
    <location>
        <begin position="1"/>
        <end position="39"/>
    </location>
</feature>
<dbReference type="Proteomes" id="UP000243847">
    <property type="component" value="Chromosome sequence1"/>
</dbReference>
<evidence type="ECO:0000313" key="2">
    <source>
        <dbReference type="EMBL" id="BAU99220.1"/>
    </source>
</evidence>
<evidence type="ECO:0000313" key="3">
    <source>
        <dbReference type="Proteomes" id="UP000243847"/>
    </source>
</evidence>
<proteinExistence type="predicted"/>
<dbReference type="AlphaFoldDB" id="A0A173LWF0"/>
<gene>
    <name evidence="2" type="ORF">AUMI_16780</name>
</gene>
<name>A0A173LWF0_9MICO</name>
<protein>
    <submittedName>
        <fullName evidence="2">Uncharacterized protein</fullName>
    </submittedName>
</protein>
<sequence length="39" mass="4320">MAEKNIKKSNGKTAPAKSLKEKRADKKDKATAKANYKEV</sequence>
<dbReference type="KEGG" id="amin:AUMI_16780"/>
<dbReference type="EMBL" id="AP017457">
    <property type="protein sequence ID" value="BAU99220.1"/>
    <property type="molecule type" value="Genomic_DNA"/>
</dbReference>